<dbReference type="RefSeq" id="WP_097279961.1">
    <property type="nucleotide sequence ID" value="NZ_OCNJ01000006.1"/>
</dbReference>
<reference evidence="4" key="1">
    <citation type="submission" date="2017-09" db="EMBL/GenBank/DDBJ databases">
        <authorList>
            <person name="Varghese N."/>
            <person name="Submissions S."/>
        </authorList>
    </citation>
    <scope>NUCLEOTIDE SEQUENCE [LARGE SCALE GENOMIC DNA]</scope>
    <source>
        <strain evidence="4">USBA 140</strain>
    </source>
</reference>
<dbReference type="EMBL" id="OCNJ01000006">
    <property type="protein sequence ID" value="SOD96991.1"/>
    <property type="molecule type" value="Genomic_DNA"/>
</dbReference>
<dbReference type="Gene3D" id="3.40.1550.10">
    <property type="entry name" value="CheC-like"/>
    <property type="match status" value="1"/>
</dbReference>
<accession>A0A286GN62</accession>
<dbReference type="Proteomes" id="UP000219621">
    <property type="component" value="Unassembled WGS sequence"/>
</dbReference>
<dbReference type="PANTHER" id="PTHR43693:SF1">
    <property type="entry name" value="PROTEIN PHOSPHATASE CHEZ"/>
    <property type="match status" value="1"/>
</dbReference>
<keyword evidence="1" id="KW-0145">Chemotaxis</keyword>
<keyword evidence="2" id="KW-0378">Hydrolase</keyword>
<dbReference type="SUPFAM" id="SSF103039">
    <property type="entry name" value="CheC-like"/>
    <property type="match status" value="1"/>
</dbReference>
<sequence>MAPAWRFTEDEQDVVTELMNMGVGRAAASFSRLVDDEVVLSVPLVRLADMSEAEAAFAASVPEVLAGVMQSFEGLITGSAALLFPGERSLELVRAVIGEDMPAEEISELEQETLAEIGNIILNSCLATIANVLKTELHSSLPEPYHAGRAGLTRLLGGNDSIIMLVQIDFSLKSRNLEGYLAFVIDLRSAEAFRSAIAEYLEELSG</sequence>
<proteinExistence type="predicted"/>
<evidence type="ECO:0000313" key="3">
    <source>
        <dbReference type="EMBL" id="SOD96991.1"/>
    </source>
</evidence>
<dbReference type="InterPro" id="IPR050992">
    <property type="entry name" value="CheZ_family_phosphatases"/>
</dbReference>
<dbReference type="GO" id="GO:0006935">
    <property type="term" value="P:chemotaxis"/>
    <property type="evidence" value="ECO:0007669"/>
    <property type="project" value="UniProtKB-KW"/>
</dbReference>
<dbReference type="AlphaFoldDB" id="A0A286GN62"/>
<evidence type="ECO:0000313" key="4">
    <source>
        <dbReference type="Proteomes" id="UP000219621"/>
    </source>
</evidence>
<dbReference type="GO" id="GO:0016787">
    <property type="term" value="F:hydrolase activity"/>
    <property type="evidence" value="ECO:0007669"/>
    <property type="project" value="UniProtKB-KW"/>
</dbReference>
<dbReference type="OrthoDB" id="274823at2"/>
<protein>
    <submittedName>
        <fullName evidence="3">CheC, inhibitor of MCP methylation</fullName>
    </submittedName>
</protein>
<dbReference type="PANTHER" id="PTHR43693">
    <property type="entry name" value="PROTEIN PHOSPHATASE CHEZ"/>
    <property type="match status" value="1"/>
</dbReference>
<dbReference type="CDD" id="cd17910">
    <property type="entry name" value="CheC_ClassII"/>
    <property type="match status" value="1"/>
</dbReference>
<organism evidence="3 4">
    <name type="scientific">Caenispirillum bisanense</name>
    <dbReference type="NCBI Taxonomy" id="414052"/>
    <lineage>
        <taxon>Bacteria</taxon>
        <taxon>Pseudomonadati</taxon>
        <taxon>Pseudomonadota</taxon>
        <taxon>Alphaproteobacteria</taxon>
        <taxon>Rhodospirillales</taxon>
        <taxon>Novispirillaceae</taxon>
        <taxon>Caenispirillum</taxon>
    </lineage>
</organism>
<evidence type="ECO:0000256" key="2">
    <source>
        <dbReference type="ARBA" id="ARBA00022801"/>
    </source>
</evidence>
<evidence type="ECO:0000256" key="1">
    <source>
        <dbReference type="ARBA" id="ARBA00022500"/>
    </source>
</evidence>
<gene>
    <name evidence="3" type="ORF">SAMN05421508_106197</name>
</gene>
<name>A0A286GN62_9PROT</name>
<dbReference type="InterPro" id="IPR028976">
    <property type="entry name" value="CheC-like_sf"/>
</dbReference>
<keyword evidence="4" id="KW-1185">Reference proteome</keyword>